<proteinExistence type="predicted"/>
<accession>A0A4R6SDR7</accession>
<dbReference type="Proteomes" id="UP000295444">
    <property type="component" value="Unassembled WGS sequence"/>
</dbReference>
<dbReference type="RefSeq" id="WP_133850936.1">
    <property type="nucleotide sequence ID" value="NZ_SNXZ01000003.1"/>
</dbReference>
<feature type="chain" id="PRO_5020814150" description="Pyrroloquinoline-quinone binding quinoprotein" evidence="2">
    <location>
        <begin position="26"/>
        <end position="426"/>
    </location>
</feature>
<sequence>MAQRIRMCGALIGVLGLLGACQATAGTPTGTGAATAGAPRSTTSAPQTSTASAAAVTVGPDYEPFGHFLYKRPFNTSEDPRVDGPIELYVIGHGPVTLKAAELFPDKAVVGESYTSIGTEAKPLIAAAVQVREEAKGLDPQQFVILLAAIDPASQTVLHTTEVLRGDDQTGSAPHKLTGSPDGAAVAFATDTTTKAPATSYAFDAMTGAKLWQKQGWIQGPVLGAVTVFTKGSGTQEDHKTPCEVALDVEVATGKTLHTTNSASMGTPCPSIEVIAIDANGGTSQQAEKQKYVRITASTSDKESTYEARTGADRTLPATVVAADPRSDLVFPLGRISDRNTQRVEPFGVLDTTTGRPAWILDAQKAYQLEAVVQAVYRGRIYLKTTDQAPVVDLATGKTLEDNAARYPIGAVDSWTYWSDGTLDKT</sequence>
<gene>
    <name evidence="3" type="ORF">EV186_103749</name>
</gene>
<dbReference type="AlphaFoldDB" id="A0A4R6SDR7"/>
<feature type="region of interest" description="Disordered" evidence="1">
    <location>
        <begin position="29"/>
        <end position="52"/>
    </location>
</feature>
<evidence type="ECO:0000313" key="3">
    <source>
        <dbReference type="EMBL" id="TDP97783.1"/>
    </source>
</evidence>
<dbReference type="PROSITE" id="PS51257">
    <property type="entry name" value="PROKAR_LIPOPROTEIN"/>
    <property type="match status" value="1"/>
</dbReference>
<keyword evidence="4" id="KW-1185">Reference proteome</keyword>
<protein>
    <recommendedName>
        <fullName evidence="5">Pyrroloquinoline-quinone binding quinoprotein</fullName>
    </recommendedName>
</protein>
<feature type="signal peptide" evidence="2">
    <location>
        <begin position="1"/>
        <end position="25"/>
    </location>
</feature>
<keyword evidence="2" id="KW-0732">Signal</keyword>
<reference evidence="3 4" key="1">
    <citation type="submission" date="2019-03" db="EMBL/GenBank/DDBJ databases">
        <title>Genomic Encyclopedia of Type Strains, Phase IV (KMG-IV): sequencing the most valuable type-strain genomes for metagenomic binning, comparative biology and taxonomic classification.</title>
        <authorList>
            <person name="Goeker M."/>
        </authorList>
    </citation>
    <scope>NUCLEOTIDE SEQUENCE [LARGE SCALE GENOMIC DNA]</scope>
    <source>
        <strain evidence="3 4">DSM 45361</strain>
    </source>
</reference>
<comment type="caution">
    <text evidence="3">The sequence shown here is derived from an EMBL/GenBank/DDBJ whole genome shotgun (WGS) entry which is preliminary data.</text>
</comment>
<dbReference type="EMBL" id="SNXZ01000003">
    <property type="protein sequence ID" value="TDP97783.1"/>
    <property type="molecule type" value="Genomic_DNA"/>
</dbReference>
<dbReference type="SUPFAM" id="SSF50998">
    <property type="entry name" value="Quinoprotein alcohol dehydrogenase-like"/>
    <property type="match status" value="1"/>
</dbReference>
<evidence type="ECO:0008006" key="5">
    <source>
        <dbReference type="Google" id="ProtNLM"/>
    </source>
</evidence>
<dbReference type="InterPro" id="IPR011047">
    <property type="entry name" value="Quinoprotein_ADH-like_sf"/>
</dbReference>
<organism evidence="3 4">
    <name type="scientific">Labedaea rhizosphaerae</name>
    <dbReference type="NCBI Taxonomy" id="598644"/>
    <lineage>
        <taxon>Bacteria</taxon>
        <taxon>Bacillati</taxon>
        <taxon>Actinomycetota</taxon>
        <taxon>Actinomycetes</taxon>
        <taxon>Pseudonocardiales</taxon>
        <taxon>Pseudonocardiaceae</taxon>
        <taxon>Labedaea</taxon>
    </lineage>
</organism>
<evidence type="ECO:0000256" key="1">
    <source>
        <dbReference type="SAM" id="MobiDB-lite"/>
    </source>
</evidence>
<name>A0A4R6SDR7_LABRH</name>
<dbReference type="OrthoDB" id="3453891at2"/>
<evidence type="ECO:0000256" key="2">
    <source>
        <dbReference type="SAM" id="SignalP"/>
    </source>
</evidence>
<evidence type="ECO:0000313" key="4">
    <source>
        <dbReference type="Proteomes" id="UP000295444"/>
    </source>
</evidence>